<evidence type="ECO:0000256" key="2">
    <source>
        <dbReference type="ARBA" id="ARBA00010487"/>
    </source>
</evidence>
<keyword evidence="4 6" id="KW-1133">Transmembrane helix</keyword>
<accession>A0A1J4K1K6</accession>
<dbReference type="PANTHER" id="PTHR21355:SF0">
    <property type="entry name" value="G-PROTEIN COUPLED RECEPTOR-ASSOCIATED PROTEIN LMBRD2"/>
    <property type="match status" value="1"/>
</dbReference>
<name>A0A1J4K1K6_9EUKA</name>
<feature type="transmembrane region" description="Helical" evidence="6">
    <location>
        <begin position="7"/>
        <end position="28"/>
    </location>
</feature>
<protein>
    <recommendedName>
        <fullName evidence="9">LMBR1-like conserved region family protein</fullName>
    </recommendedName>
</protein>
<evidence type="ECO:0000313" key="7">
    <source>
        <dbReference type="EMBL" id="OHT05271.1"/>
    </source>
</evidence>
<evidence type="ECO:0000256" key="6">
    <source>
        <dbReference type="SAM" id="Phobius"/>
    </source>
</evidence>
<feature type="transmembrane region" description="Helical" evidence="6">
    <location>
        <begin position="120"/>
        <end position="139"/>
    </location>
</feature>
<feature type="transmembrane region" description="Helical" evidence="6">
    <location>
        <begin position="461"/>
        <end position="480"/>
    </location>
</feature>
<evidence type="ECO:0000256" key="5">
    <source>
        <dbReference type="ARBA" id="ARBA00023136"/>
    </source>
</evidence>
<organism evidence="7 8">
    <name type="scientific">Tritrichomonas foetus</name>
    <dbReference type="NCBI Taxonomy" id="1144522"/>
    <lineage>
        <taxon>Eukaryota</taxon>
        <taxon>Metamonada</taxon>
        <taxon>Parabasalia</taxon>
        <taxon>Tritrichomonadida</taxon>
        <taxon>Tritrichomonadidae</taxon>
        <taxon>Tritrichomonas</taxon>
    </lineage>
</organism>
<keyword evidence="8" id="KW-1185">Reference proteome</keyword>
<feature type="transmembrane region" description="Helical" evidence="6">
    <location>
        <begin position="368"/>
        <end position="392"/>
    </location>
</feature>
<dbReference type="EMBL" id="MLAK01000763">
    <property type="protein sequence ID" value="OHT05271.1"/>
    <property type="molecule type" value="Genomic_DNA"/>
</dbReference>
<feature type="transmembrane region" description="Helical" evidence="6">
    <location>
        <begin position="413"/>
        <end position="432"/>
    </location>
</feature>
<dbReference type="Pfam" id="PF04791">
    <property type="entry name" value="LMBR1"/>
    <property type="match status" value="1"/>
</dbReference>
<evidence type="ECO:0000313" key="8">
    <source>
        <dbReference type="Proteomes" id="UP000179807"/>
    </source>
</evidence>
<comment type="similarity">
    <text evidence="2">Belongs to the LIMR family.</text>
</comment>
<keyword evidence="3 6" id="KW-0812">Transmembrane</keyword>
<evidence type="ECO:0000256" key="1">
    <source>
        <dbReference type="ARBA" id="ARBA00004141"/>
    </source>
</evidence>
<comment type="caution">
    <text evidence="7">The sequence shown here is derived from an EMBL/GenBank/DDBJ whole genome shotgun (WGS) entry which is preliminary data.</text>
</comment>
<sequence length="564" mass="64532">MSFRYELIIPILVSIIIVIGVVLFFRYYGAFKHYWIVWLLMLLSAIIPFTMVIGILPFDIGMSFYDKETNYKWLKDLLEVLYWVSFVFTWVINPIIVSYLRYPYSLTLKHRIWLTIRENLIFWGTVVGVIVVGVIVLIASGNLTFPNLIPLAIALANGYGLLMLCLCLGHGFVALPRTIWLLANPGTAYLYYLQKISKETKLCASTIADGDEALRLCRVATTNLRSDLKKLYNEVGVQRMKKLSDLKDELPIPKRYQNGKSTSKTIKKLSGLNWQYLSESQLEDFFSLLDTTTRNIEETTSYVMKASEQALNALRRYNSDYSTAMVVLKRIGAVLIALLNGLCLWSELCLMINPKYSLFNYISHLEMLPAIHILCISTPILAYLMFIGSWSLKHLRLGSFFRFIAGKTNANTLNYFSIILSRLGPTIGYHYMQQIQSYDSQFQKVMGTMNVVVFVGDKWNIYSPILLVLIMFLVGFNVLNKIAGCCGKKRYTFDPSMMDFDDLENGEEVLCEMQSDVHLLIDAGLKYNVIVNKEKPTFKKSTGFKRKKNFAGLDDTPLNQLSEY</sequence>
<keyword evidence="5 6" id="KW-0472">Membrane</keyword>
<evidence type="ECO:0000256" key="3">
    <source>
        <dbReference type="ARBA" id="ARBA00022692"/>
    </source>
</evidence>
<dbReference type="GO" id="GO:0016020">
    <property type="term" value="C:membrane"/>
    <property type="evidence" value="ECO:0007669"/>
    <property type="project" value="UniProtKB-SubCell"/>
</dbReference>
<reference evidence="7" key="1">
    <citation type="submission" date="2016-10" db="EMBL/GenBank/DDBJ databases">
        <authorList>
            <person name="Benchimol M."/>
            <person name="Almeida L.G."/>
            <person name="Vasconcelos A.T."/>
            <person name="Perreira-Neves A."/>
            <person name="Rosa I.A."/>
            <person name="Tasca T."/>
            <person name="Bogo M.R."/>
            <person name="de Souza W."/>
        </authorList>
    </citation>
    <scope>NUCLEOTIDE SEQUENCE [LARGE SCALE GENOMIC DNA]</scope>
    <source>
        <strain evidence="7">K</strain>
    </source>
</reference>
<feature type="transmembrane region" description="Helical" evidence="6">
    <location>
        <begin position="80"/>
        <end position="100"/>
    </location>
</feature>
<dbReference type="Proteomes" id="UP000179807">
    <property type="component" value="Unassembled WGS sequence"/>
</dbReference>
<proteinExistence type="inferred from homology"/>
<dbReference type="PANTHER" id="PTHR21355">
    <property type="entry name" value="G-PROTEIN COUPLED RECEPTOR-ASSOCIATED PROTEIN LMBRD2"/>
    <property type="match status" value="1"/>
</dbReference>
<dbReference type="OrthoDB" id="203099at2759"/>
<feature type="transmembrane region" description="Helical" evidence="6">
    <location>
        <begin position="35"/>
        <end position="60"/>
    </location>
</feature>
<gene>
    <name evidence="7" type="ORF">TRFO_27024</name>
</gene>
<dbReference type="GeneID" id="94839999"/>
<dbReference type="VEuPathDB" id="TrichDB:TRFO_27024"/>
<dbReference type="InterPro" id="IPR051584">
    <property type="entry name" value="GPCR-associated_LMBR1"/>
</dbReference>
<dbReference type="RefSeq" id="XP_068358407.1">
    <property type="nucleotide sequence ID" value="XM_068505295.1"/>
</dbReference>
<evidence type="ECO:0000256" key="4">
    <source>
        <dbReference type="ARBA" id="ARBA00022989"/>
    </source>
</evidence>
<comment type="subcellular location">
    <subcellularLocation>
        <location evidence="1">Membrane</location>
        <topology evidence="1">Multi-pass membrane protein</topology>
    </subcellularLocation>
</comment>
<dbReference type="InterPro" id="IPR006876">
    <property type="entry name" value="LMBR1-like_membr_prot"/>
</dbReference>
<dbReference type="AlphaFoldDB" id="A0A1J4K1K6"/>
<feature type="transmembrane region" description="Helical" evidence="6">
    <location>
        <begin position="331"/>
        <end position="348"/>
    </location>
</feature>
<evidence type="ECO:0008006" key="9">
    <source>
        <dbReference type="Google" id="ProtNLM"/>
    </source>
</evidence>
<feature type="transmembrane region" description="Helical" evidence="6">
    <location>
        <begin position="151"/>
        <end position="175"/>
    </location>
</feature>